<keyword evidence="1" id="KW-0238">DNA-binding</keyword>
<proteinExistence type="predicted"/>
<dbReference type="GO" id="GO:0000150">
    <property type="term" value="F:DNA strand exchange activity"/>
    <property type="evidence" value="ECO:0007669"/>
    <property type="project" value="TreeGrafter"/>
</dbReference>
<evidence type="ECO:0000256" key="2">
    <source>
        <dbReference type="ARBA" id="ARBA00023172"/>
    </source>
</evidence>
<dbReference type="InterPro" id="IPR025827">
    <property type="entry name" value="Zn_ribbon_recom_dom"/>
</dbReference>
<accession>A0A0P7IDH4</accession>
<evidence type="ECO:0000313" key="6">
    <source>
        <dbReference type="Proteomes" id="UP000050471"/>
    </source>
</evidence>
<evidence type="ECO:0000313" key="5">
    <source>
        <dbReference type="EMBL" id="KPN62098.1"/>
    </source>
</evidence>
<comment type="caution">
    <text evidence="5">The sequence shown here is derived from an EMBL/GenBank/DDBJ whole genome shotgun (WGS) entry which is preliminary data.</text>
</comment>
<sequence>MTCPPDKNNTPTRPSLSVDWEAYATMLEDSDMPLDQQQELIETLWSIVVMFVDLGYDIKPVPQICGEDQEALDRESADLVSLLHNEWAQKVTDMLNRVIYAGYIEHEQWGITRRQGHHQALISLETYQTIQERRNSKGIAAKRPDISKDFPLRGSVNCACCDKPMTAYWSRSATGKRYPYYNCQTRDCSEYRKSIRAEKIDDGFENILRSMTPSKNMLDIAISMLKDAWDQRGDQAKQAKAEIRRQHKELDKQQDALVERMVETSNPKVMSALETKIAKLEEDKLLLTDKLSQNTKPKSTLSEIIELLRDFLSNPWNIYENGSLLVKKTILKTAFKAPLAYDRQNGYRTPQVSVIFDFLADFTSKCEMVPPHGHAKQEKTMP</sequence>
<organism evidence="5 6">
    <name type="scientific">Aliiroseovarius crassostreae</name>
    <dbReference type="NCBI Taxonomy" id="154981"/>
    <lineage>
        <taxon>Bacteria</taxon>
        <taxon>Pseudomonadati</taxon>
        <taxon>Pseudomonadota</taxon>
        <taxon>Alphaproteobacteria</taxon>
        <taxon>Rhodobacterales</taxon>
        <taxon>Paracoccaceae</taxon>
        <taxon>Aliiroseovarius</taxon>
    </lineage>
</organism>
<dbReference type="InterPro" id="IPR038109">
    <property type="entry name" value="DNA_bind_recomb_sf"/>
</dbReference>
<dbReference type="GO" id="GO:0003677">
    <property type="term" value="F:DNA binding"/>
    <property type="evidence" value="ECO:0007669"/>
    <property type="project" value="UniProtKB-KW"/>
</dbReference>
<keyword evidence="3" id="KW-0175">Coiled coil</keyword>
<protein>
    <recommendedName>
        <fullName evidence="4">Recombinase zinc beta ribbon domain-containing protein</fullName>
    </recommendedName>
</protein>
<dbReference type="PANTHER" id="PTHR30461">
    <property type="entry name" value="DNA-INVERTASE FROM LAMBDOID PROPHAGE"/>
    <property type="match status" value="1"/>
</dbReference>
<dbReference type="Proteomes" id="UP000050471">
    <property type="component" value="Unassembled WGS sequence"/>
</dbReference>
<evidence type="ECO:0000259" key="4">
    <source>
        <dbReference type="Pfam" id="PF13408"/>
    </source>
</evidence>
<dbReference type="RefSeq" id="WP_055191464.1">
    <property type="nucleotide sequence ID" value="NZ_FPBS01000029.1"/>
</dbReference>
<reference evidence="5 6" key="1">
    <citation type="submission" date="2015-09" db="EMBL/GenBank/DDBJ databases">
        <title>Draft genome sequence of Aliiroseovarius crassostreae CV919-312TSm, the causative agent of Roseovarius Oyster Disease (formerly Juvenile Oyster Disease).</title>
        <authorList>
            <person name="Kessner L."/>
            <person name="Spinard E."/>
            <person name="Nelson D."/>
        </authorList>
    </citation>
    <scope>NUCLEOTIDE SEQUENCE [LARGE SCALE GENOMIC DNA]</scope>
    <source>
        <strain evidence="5 6">CV919-312</strain>
    </source>
</reference>
<evidence type="ECO:0000256" key="3">
    <source>
        <dbReference type="SAM" id="Coils"/>
    </source>
</evidence>
<feature type="coiled-coil region" evidence="3">
    <location>
        <begin position="233"/>
        <end position="290"/>
    </location>
</feature>
<dbReference type="EMBL" id="LKBA01000019">
    <property type="protein sequence ID" value="KPN62098.1"/>
    <property type="molecule type" value="Genomic_DNA"/>
</dbReference>
<dbReference type="STRING" id="154981.AKJ29_07380"/>
<dbReference type="InterPro" id="IPR050639">
    <property type="entry name" value="SSR_resolvase"/>
</dbReference>
<keyword evidence="6" id="KW-1185">Reference proteome</keyword>
<name>A0A0P7IDH4_9RHOB</name>
<dbReference type="Pfam" id="PF13408">
    <property type="entry name" value="Zn_ribbon_recom"/>
    <property type="match status" value="1"/>
</dbReference>
<gene>
    <name evidence="5" type="ORF">AKJ29_07380</name>
</gene>
<dbReference type="AlphaFoldDB" id="A0A0P7IDH4"/>
<dbReference type="Gene3D" id="3.90.1750.20">
    <property type="entry name" value="Putative Large Serine Recombinase, Chain B, Domain 2"/>
    <property type="match status" value="1"/>
</dbReference>
<keyword evidence="2" id="KW-0233">DNA recombination</keyword>
<feature type="domain" description="Recombinase zinc beta ribbon" evidence="4">
    <location>
        <begin position="151"/>
        <end position="205"/>
    </location>
</feature>
<dbReference type="PANTHER" id="PTHR30461:SF2">
    <property type="entry name" value="SERINE RECOMBINASE PINE-RELATED"/>
    <property type="match status" value="1"/>
</dbReference>
<evidence type="ECO:0000256" key="1">
    <source>
        <dbReference type="ARBA" id="ARBA00023125"/>
    </source>
</evidence>